<dbReference type="Proteomes" id="UP000000637">
    <property type="component" value="Plasmid pTC2"/>
</dbReference>
<keyword evidence="6" id="KW-1185">Reference proteome</keyword>
<dbReference type="Pfam" id="PF01266">
    <property type="entry name" value="DAO"/>
    <property type="match status" value="1"/>
</dbReference>
<evidence type="ECO:0000256" key="2">
    <source>
        <dbReference type="SAM" id="MobiDB-lite"/>
    </source>
</evidence>
<organism evidence="5 6">
    <name type="scientific">Paenarthrobacter aurescens (strain TC1)</name>
    <dbReference type="NCBI Taxonomy" id="290340"/>
    <lineage>
        <taxon>Bacteria</taxon>
        <taxon>Bacillati</taxon>
        <taxon>Actinomycetota</taxon>
        <taxon>Actinomycetes</taxon>
        <taxon>Micrococcales</taxon>
        <taxon>Micrococcaceae</taxon>
        <taxon>Paenarthrobacter</taxon>
    </lineage>
</organism>
<dbReference type="Gene3D" id="3.50.50.60">
    <property type="entry name" value="FAD/NAD(P)-binding domain"/>
    <property type="match status" value="1"/>
</dbReference>
<dbReference type="GO" id="GO:0050660">
    <property type="term" value="F:flavin adenine dinucleotide binding"/>
    <property type="evidence" value="ECO:0007669"/>
    <property type="project" value="TreeGrafter"/>
</dbReference>
<proteinExistence type="predicted"/>
<feature type="region of interest" description="Disordered" evidence="2">
    <location>
        <begin position="18"/>
        <end position="47"/>
    </location>
</feature>
<keyword evidence="5" id="KW-0614">Plasmid</keyword>
<dbReference type="PRINTS" id="PR00368">
    <property type="entry name" value="FADPNR"/>
</dbReference>
<dbReference type="InterPro" id="IPR050982">
    <property type="entry name" value="Auxin_biosynth/cation_transpt"/>
</dbReference>
<evidence type="ECO:0000259" key="3">
    <source>
        <dbReference type="Pfam" id="PF01266"/>
    </source>
</evidence>
<dbReference type="HOGENOM" id="CLU_039832_0_0_11"/>
<dbReference type="EMBL" id="CP000476">
    <property type="protein sequence ID" value="ABM10838.1"/>
    <property type="molecule type" value="Genomic_DNA"/>
</dbReference>
<dbReference type="Pfam" id="PF07992">
    <property type="entry name" value="Pyr_redox_2"/>
    <property type="match status" value="1"/>
</dbReference>
<protein>
    <submittedName>
        <fullName evidence="5">Secreted protein</fullName>
    </submittedName>
</protein>
<geneLocation type="plasmid" evidence="5 6">
    <name>pTC2</name>
</geneLocation>
<evidence type="ECO:0000313" key="5">
    <source>
        <dbReference type="EMBL" id="ABM10838.1"/>
    </source>
</evidence>
<name>A1RDB2_PAEAT</name>
<reference evidence="5 6" key="1">
    <citation type="journal article" date="2006" name="PLoS Genet.">
        <title>Secrets of soil survival revealed by the genome sequence of Arthrobacter aurescens TC1.</title>
        <authorList>
            <person name="Mongodin E.F."/>
            <person name="Shapir N."/>
            <person name="Daugherty S.C."/>
            <person name="DeBoy R.T."/>
            <person name="Emerson J.B."/>
            <person name="Shvartzbeyn A."/>
            <person name="Radune D."/>
            <person name="Vamathevan J."/>
            <person name="Riggs F."/>
            <person name="Grinberg V."/>
            <person name="Khouri H."/>
            <person name="Wackett L.P."/>
            <person name="Nelson K.E."/>
            <person name="Sadowsky M.J."/>
        </authorList>
    </citation>
    <scope>NUCLEOTIDE SEQUENCE [LARGE SCALE GENOMIC DNA]</scope>
    <source>
        <strain evidence="5 6">TC1</strain>
    </source>
</reference>
<feature type="domain" description="FAD dependent oxidoreductase" evidence="3">
    <location>
        <begin position="56"/>
        <end position="109"/>
    </location>
</feature>
<dbReference type="eggNOG" id="COG2072">
    <property type="taxonomic scope" value="Bacteria"/>
</dbReference>
<feature type="compositionally biased region" description="Basic and acidic residues" evidence="2">
    <location>
        <begin position="29"/>
        <end position="46"/>
    </location>
</feature>
<feature type="domain" description="FAD/NAD(P)-binding" evidence="4">
    <location>
        <begin position="129"/>
        <end position="371"/>
    </location>
</feature>
<evidence type="ECO:0000259" key="4">
    <source>
        <dbReference type="Pfam" id="PF07992"/>
    </source>
</evidence>
<dbReference type="SUPFAM" id="SSF51905">
    <property type="entry name" value="FAD/NAD(P)-binding domain"/>
    <property type="match status" value="1"/>
</dbReference>
<evidence type="ECO:0000313" key="6">
    <source>
        <dbReference type="Proteomes" id="UP000000637"/>
    </source>
</evidence>
<gene>
    <name evidence="5" type="ordered locus">AAur_pTC20060</name>
</gene>
<evidence type="ECO:0000256" key="1">
    <source>
        <dbReference type="ARBA" id="ARBA00023002"/>
    </source>
</evidence>
<dbReference type="PANTHER" id="PTHR43539:SF78">
    <property type="entry name" value="FLAVIN-CONTAINING MONOOXYGENASE"/>
    <property type="match status" value="1"/>
</dbReference>
<sequence>MLHRHGLLRRGRSGLLLNSTAPACRPHKDRQAPRFEPPHQRMKQEDSMDSVKTLPIAVIGAGPVGLATAAHLLERGLEPVIFEAGPTAGAAIEQWRHIRLFSPWRFNLDDAAVRLLEPTGWESPRPTALPYGGELIDNYLTPLAATAQIASRLQTGARVIAVTRQGMDKTHVRDRDTTAFVVRVEHDGGETRDHTVAAVIDASGTWSTRNPLGTSGLPAIGETSAADRISSPLPDVVGRDRAAFAGRRALVVGAGHSAANTLINLADLAKDEPGTRILWAVRGSSADKVYGGGDADGLPARGQLGSRLRRLVEAGTIELHTGFGIAALKNLDSHLSVEAVDGRTIDADVIVPCTGFRPDLEILRELRLDLDPAVEAPTELGPLIDPEFHSCGTVPAHGAKVLAHPEKDFYIVGMKSYGRAPTFLLATGYEQVRSVAAALAGDQQAADTVQLELPETGVCSADAGTSCDVPAAATTASEEPESVCCAAPEPAFVGFPTGLAHGRSGTTNQ</sequence>
<dbReference type="KEGG" id="aau:AAur_pTC20060"/>
<keyword evidence="1" id="KW-0560">Oxidoreductase</keyword>
<dbReference type="PANTHER" id="PTHR43539">
    <property type="entry name" value="FLAVIN-BINDING MONOOXYGENASE-LIKE PROTEIN (AFU_ORTHOLOGUE AFUA_4G09220)"/>
    <property type="match status" value="1"/>
</dbReference>
<dbReference type="InterPro" id="IPR036188">
    <property type="entry name" value="FAD/NAD-bd_sf"/>
</dbReference>
<accession>A1RDB2</accession>
<dbReference type="GO" id="GO:0004497">
    <property type="term" value="F:monooxygenase activity"/>
    <property type="evidence" value="ECO:0007669"/>
    <property type="project" value="TreeGrafter"/>
</dbReference>
<dbReference type="InterPro" id="IPR006076">
    <property type="entry name" value="FAD-dep_OxRdtase"/>
</dbReference>
<dbReference type="InterPro" id="IPR023753">
    <property type="entry name" value="FAD/NAD-binding_dom"/>
</dbReference>
<dbReference type="AlphaFoldDB" id="A1RDB2"/>